<evidence type="ECO:0000256" key="1">
    <source>
        <dbReference type="SAM" id="Phobius"/>
    </source>
</evidence>
<dbReference type="InterPro" id="IPR007462">
    <property type="entry name" value="COV1-like"/>
</dbReference>
<dbReference type="EMBL" id="FLTS01000001">
    <property type="protein sequence ID" value="SBV35680.1"/>
    <property type="molecule type" value="Genomic_DNA"/>
</dbReference>
<sequence length="232" mass="25723">MLHRYNPPMSPDTPAAPRPSLQRLFLTGLLTLLPIWLTWVVIKFVFVLLSGISSPLVVPLSERMAASFPHYLGWIKAEWMQATIALLATLLVILLVGVLSRRVIGQRLLRWFGAVIRRIPLASVIYDSARKLLDILQTQPGSTQRVVLIDFPHRDMKSVGLVTRVIREHGTGRELAAVYVPTTPNPTSGYLEIVPVELLTPTDWTVDQAMSFIISGGAVAPDSVPFTRAGER</sequence>
<dbReference type="PANTHER" id="PTHR31876:SF26">
    <property type="entry name" value="PROTEIN LIKE COV 2"/>
    <property type="match status" value="1"/>
</dbReference>
<gene>
    <name evidence="2" type="ORF">STPYR_10610</name>
</gene>
<evidence type="ECO:0000313" key="2">
    <source>
        <dbReference type="EMBL" id="SBV35680.1"/>
    </source>
</evidence>
<dbReference type="PANTHER" id="PTHR31876">
    <property type="entry name" value="COV-LIKE PROTEIN 1"/>
    <property type="match status" value="1"/>
</dbReference>
<feature type="transmembrane region" description="Helical" evidence="1">
    <location>
        <begin position="24"/>
        <end position="49"/>
    </location>
</feature>
<keyword evidence="1" id="KW-1133">Transmembrane helix</keyword>
<name>A0A1Y5Q0D1_9GAMM</name>
<keyword evidence="1" id="KW-0472">Membrane</keyword>
<organism evidence="2">
    <name type="scientific">uncultured Stenotrophomonas sp</name>
    <dbReference type="NCBI Taxonomy" id="165438"/>
    <lineage>
        <taxon>Bacteria</taxon>
        <taxon>Pseudomonadati</taxon>
        <taxon>Pseudomonadota</taxon>
        <taxon>Gammaproteobacteria</taxon>
        <taxon>Lysobacterales</taxon>
        <taxon>Lysobacteraceae</taxon>
        <taxon>Stenotrophomonas</taxon>
        <taxon>environmental samples</taxon>
    </lineage>
</organism>
<dbReference type="Pfam" id="PF04367">
    <property type="entry name" value="DUF502"/>
    <property type="match status" value="1"/>
</dbReference>
<feature type="transmembrane region" description="Helical" evidence="1">
    <location>
        <begin position="79"/>
        <end position="100"/>
    </location>
</feature>
<protein>
    <submittedName>
        <fullName evidence="2">Putative transmembrane protein</fullName>
    </submittedName>
</protein>
<reference evidence="2" key="1">
    <citation type="submission" date="2016-03" db="EMBL/GenBank/DDBJ databases">
        <authorList>
            <person name="Ploux O."/>
        </authorList>
    </citation>
    <scope>NUCLEOTIDE SEQUENCE</scope>
    <source>
        <strain evidence="2">UC10</strain>
    </source>
</reference>
<accession>A0A1Y5Q0D1</accession>
<keyword evidence="1 2" id="KW-0812">Transmembrane</keyword>
<proteinExistence type="predicted"/>
<dbReference type="AlphaFoldDB" id="A0A1Y5Q0D1"/>